<accession>A0A4Q7IYZ7</accession>
<gene>
    <name evidence="2" type="ORF">EWH70_34980</name>
</gene>
<evidence type="ECO:0000313" key="3">
    <source>
        <dbReference type="Proteomes" id="UP000292003"/>
    </source>
</evidence>
<dbReference type="AlphaFoldDB" id="A0A4Q7IYZ7"/>
<dbReference type="Proteomes" id="UP000292003">
    <property type="component" value="Unassembled WGS sequence"/>
</dbReference>
<protein>
    <submittedName>
        <fullName evidence="2">Uncharacterized protein</fullName>
    </submittedName>
</protein>
<proteinExistence type="predicted"/>
<reference evidence="2 3" key="1">
    <citation type="submission" date="2019-02" db="EMBL/GenBank/DDBJ databases">
        <title>Draft genome sequence of Amycolatopsis sp. 8-3EHSu isolated from roots of Suaeda maritima.</title>
        <authorList>
            <person name="Duangmal K."/>
            <person name="Chantavorakit T."/>
        </authorList>
    </citation>
    <scope>NUCLEOTIDE SEQUENCE [LARGE SCALE GENOMIC DNA]</scope>
    <source>
        <strain evidence="2 3">8-3EHSu</strain>
    </source>
</reference>
<dbReference type="EMBL" id="SFCC01000027">
    <property type="protein sequence ID" value="RZQ59283.1"/>
    <property type="molecule type" value="Genomic_DNA"/>
</dbReference>
<organism evidence="2 3">
    <name type="scientific">Amycolatopsis suaedae</name>
    <dbReference type="NCBI Taxonomy" id="2510978"/>
    <lineage>
        <taxon>Bacteria</taxon>
        <taxon>Bacillati</taxon>
        <taxon>Actinomycetota</taxon>
        <taxon>Actinomycetes</taxon>
        <taxon>Pseudonocardiales</taxon>
        <taxon>Pseudonocardiaceae</taxon>
        <taxon>Amycolatopsis</taxon>
    </lineage>
</organism>
<keyword evidence="3" id="KW-1185">Reference proteome</keyword>
<comment type="caution">
    <text evidence="2">The sequence shown here is derived from an EMBL/GenBank/DDBJ whole genome shotgun (WGS) entry which is preliminary data.</text>
</comment>
<feature type="region of interest" description="Disordered" evidence="1">
    <location>
        <begin position="1"/>
        <end position="25"/>
    </location>
</feature>
<evidence type="ECO:0000313" key="2">
    <source>
        <dbReference type="EMBL" id="RZQ59283.1"/>
    </source>
</evidence>
<dbReference type="RefSeq" id="WP_130479893.1">
    <property type="nucleotide sequence ID" value="NZ_SFCC01000027.1"/>
</dbReference>
<evidence type="ECO:0000256" key="1">
    <source>
        <dbReference type="SAM" id="MobiDB-lite"/>
    </source>
</evidence>
<sequence>MSEQTAGRPDDTCGRCGARRPADPDSTLSALAWSAQHERGTVRWLCPDCARKHVRDIEAKLPDEFW</sequence>
<dbReference type="OrthoDB" id="3578149at2"/>
<name>A0A4Q7IYZ7_9PSEU</name>